<dbReference type="InterPro" id="IPR048402">
    <property type="entry name" value="YpeB_N"/>
</dbReference>
<feature type="signal peptide" evidence="1">
    <location>
        <begin position="1"/>
        <end position="23"/>
    </location>
</feature>
<comment type="caution">
    <text evidence="4">The sequence shown here is derived from an EMBL/GenBank/DDBJ whole genome shotgun (WGS) entry which is preliminary data.</text>
</comment>
<proteinExistence type="predicted"/>
<evidence type="ECO:0000259" key="3">
    <source>
        <dbReference type="Pfam" id="PF20769"/>
    </source>
</evidence>
<sequence length="428" mass="48242">MKKMIFVLVYSLAALSIFSYGKAAENEQLAIALSGQYANKMTDASKKLEELDTAVKKTLLFNEAEGSSKAREDIWRLSADIKNSVSSLPMDPSFSTSWMNYLGRLGNFAKEAGGTGDNGEYHRVMKVASKNLRSMADEWQVATADMVSGNLSIADWNNRLDVADSGHDWAGMGTSVKQYTESDFPLTASESDSMKKKELRDMADPKVTREEAVTEFKKLFPHLSNETIGVEMSKPGSPYPFYHIRFAENQSVGYIDITEKGGHVLSFLSERPFGKESLPFEDLKKKAEVFLKEAGYKDLVYEEARENNTVWHMVYVRVEPEYGAKVFSDTIHLKVAKDNANIVGLDASEYIRKEKTTRQPITKKDWKTFFHSGANVVKEELAYVENDRLEQRLAHYLTVTLDENGEIGTYTVIIDTETSEVIKTEKLQ</sequence>
<accession>A0A921KDI9</accession>
<evidence type="ECO:0000259" key="2">
    <source>
        <dbReference type="Pfam" id="PF14620"/>
    </source>
</evidence>
<keyword evidence="1" id="KW-0732">Signal</keyword>
<name>A0A921KDI9_SPOPS</name>
<dbReference type="Pfam" id="PF14620">
    <property type="entry name" value="YPEB_PepSY1-2"/>
    <property type="match status" value="1"/>
</dbReference>
<dbReference type="Pfam" id="PF20769">
    <property type="entry name" value="YPEB_N"/>
    <property type="match status" value="1"/>
</dbReference>
<gene>
    <name evidence="4" type="ORF">K8V56_04160</name>
</gene>
<evidence type="ECO:0000313" key="5">
    <source>
        <dbReference type="Proteomes" id="UP000698173"/>
    </source>
</evidence>
<evidence type="ECO:0000313" key="4">
    <source>
        <dbReference type="EMBL" id="HJF30959.1"/>
    </source>
</evidence>
<evidence type="ECO:0000256" key="1">
    <source>
        <dbReference type="SAM" id="SignalP"/>
    </source>
</evidence>
<dbReference type="GO" id="GO:0009847">
    <property type="term" value="P:spore germination"/>
    <property type="evidence" value="ECO:0007669"/>
    <property type="project" value="InterPro"/>
</dbReference>
<feature type="domain" description="Sporulation protein YpeB PepSY1 and PepSY2" evidence="2">
    <location>
        <begin position="171"/>
        <end position="356"/>
    </location>
</feature>
<reference evidence="4" key="2">
    <citation type="submission" date="2021-09" db="EMBL/GenBank/DDBJ databases">
        <authorList>
            <person name="Gilroy R."/>
        </authorList>
    </citation>
    <scope>NUCLEOTIDE SEQUENCE</scope>
    <source>
        <strain evidence="4">CHK171-7178</strain>
    </source>
</reference>
<dbReference type="Proteomes" id="UP000698173">
    <property type="component" value="Unassembled WGS sequence"/>
</dbReference>
<feature type="domain" description="Sporulation protein YpeB N-terminal" evidence="3">
    <location>
        <begin position="25"/>
        <end position="113"/>
    </location>
</feature>
<organism evidence="4 5">
    <name type="scientific">Sporosarcina psychrophila</name>
    <name type="common">Bacillus psychrophilus</name>
    <dbReference type="NCBI Taxonomy" id="1476"/>
    <lineage>
        <taxon>Bacteria</taxon>
        <taxon>Bacillati</taxon>
        <taxon>Bacillota</taxon>
        <taxon>Bacilli</taxon>
        <taxon>Bacillales</taxon>
        <taxon>Caryophanaceae</taxon>
        <taxon>Sporosarcina</taxon>
    </lineage>
</organism>
<protein>
    <submittedName>
        <fullName evidence="4">Germination protein YpeB</fullName>
    </submittedName>
</protein>
<dbReference type="EMBL" id="DYWT01000068">
    <property type="protein sequence ID" value="HJF30959.1"/>
    <property type="molecule type" value="Genomic_DNA"/>
</dbReference>
<dbReference type="InterPro" id="IPR014239">
    <property type="entry name" value="YpeB_PepSY1-2"/>
</dbReference>
<dbReference type="AlphaFoldDB" id="A0A921KDI9"/>
<feature type="chain" id="PRO_5036742837" evidence="1">
    <location>
        <begin position="24"/>
        <end position="428"/>
    </location>
</feature>
<reference evidence="4" key="1">
    <citation type="journal article" date="2021" name="PeerJ">
        <title>Extensive microbial diversity within the chicken gut microbiome revealed by metagenomics and culture.</title>
        <authorList>
            <person name="Gilroy R."/>
            <person name="Ravi A."/>
            <person name="Getino M."/>
            <person name="Pursley I."/>
            <person name="Horton D.L."/>
            <person name="Alikhan N.F."/>
            <person name="Baker D."/>
            <person name="Gharbi K."/>
            <person name="Hall N."/>
            <person name="Watson M."/>
            <person name="Adriaenssens E.M."/>
            <person name="Foster-Nyarko E."/>
            <person name="Jarju S."/>
            <person name="Secka A."/>
            <person name="Antonio M."/>
            <person name="Oren A."/>
            <person name="Chaudhuri R.R."/>
            <person name="La Ragione R."/>
            <person name="Hildebrand F."/>
            <person name="Pallen M.J."/>
        </authorList>
    </citation>
    <scope>NUCLEOTIDE SEQUENCE</scope>
    <source>
        <strain evidence="4">CHK171-7178</strain>
    </source>
</reference>